<accession>A0A132B5T7</accession>
<evidence type="ECO:0000313" key="1">
    <source>
        <dbReference type="EMBL" id="KUJ07775.1"/>
    </source>
</evidence>
<reference evidence="1 2" key="1">
    <citation type="submission" date="2015-10" db="EMBL/GenBank/DDBJ databases">
        <title>Full genome of DAOMC 229536 Phialocephala scopiformis, a fungal endophyte of spruce producing the potent anti-insectan compound rugulosin.</title>
        <authorList>
            <consortium name="DOE Joint Genome Institute"/>
            <person name="Walker A.K."/>
            <person name="Frasz S.L."/>
            <person name="Seifert K.A."/>
            <person name="Miller J.D."/>
            <person name="Mondo S.J."/>
            <person name="Labutti K."/>
            <person name="Lipzen A."/>
            <person name="Dockter R."/>
            <person name="Kennedy M."/>
            <person name="Grigoriev I.V."/>
            <person name="Spatafora J.W."/>
        </authorList>
    </citation>
    <scope>NUCLEOTIDE SEQUENCE [LARGE SCALE GENOMIC DNA]</scope>
    <source>
        <strain evidence="1 2">CBS 120377</strain>
    </source>
</reference>
<evidence type="ECO:0000313" key="2">
    <source>
        <dbReference type="Proteomes" id="UP000070700"/>
    </source>
</evidence>
<dbReference type="AlphaFoldDB" id="A0A132B5T7"/>
<dbReference type="Proteomes" id="UP000070700">
    <property type="component" value="Unassembled WGS sequence"/>
</dbReference>
<dbReference type="EMBL" id="KQ947438">
    <property type="protein sequence ID" value="KUJ07775.1"/>
    <property type="molecule type" value="Genomic_DNA"/>
</dbReference>
<sequence length="152" mass="17611">MDLSLDSDIHGYNRPCPHRAPHMRDLVHYRIKTETRQRMRLDDQYQPEEITDFSKSMIYQFATSALAITLIEPPSCCDMSPLSNPTHLHTCTATSLLRRKDVPVYRDEIVKQTAELHIYPISGGRMTAMIRAEKSVIDQFEKSKYRSRIGDI</sequence>
<dbReference type="RefSeq" id="XP_018062130.1">
    <property type="nucleotide sequence ID" value="XM_018213685.1"/>
</dbReference>
<organism evidence="1 2">
    <name type="scientific">Mollisia scopiformis</name>
    <name type="common">Conifer needle endophyte fungus</name>
    <name type="synonym">Phialocephala scopiformis</name>
    <dbReference type="NCBI Taxonomy" id="149040"/>
    <lineage>
        <taxon>Eukaryota</taxon>
        <taxon>Fungi</taxon>
        <taxon>Dikarya</taxon>
        <taxon>Ascomycota</taxon>
        <taxon>Pezizomycotina</taxon>
        <taxon>Leotiomycetes</taxon>
        <taxon>Helotiales</taxon>
        <taxon>Mollisiaceae</taxon>
        <taxon>Mollisia</taxon>
    </lineage>
</organism>
<gene>
    <name evidence="1" type="ORF">LY89DRAFT_677557</name>
</gene>
<proteinExistence type="predicted"/>
<dbReference type="GeneID" id="28823411"/>
<protein>
    <submittedName>
        <fullName evidence="1">Uncharacterized protein</fullName>
    </submittedName>
</protein>
<dbReference type="InParanoid" id="A0A132B5T7"/>
<name>A0A132B5T7_MOLSC</name>
<dbReference type="KEGG" id="psco:LY89DRAFT_677557"/>
<keyword evidence="2" id="KW-1185">Reference proteome</keyword>